<keyword evidence="4" id="KW-1185">Reference proteome</keyword>
<feature type="coiled-coil region" evidence="1">
    <location>
        <begin position="33"/>
        <end position="64"/>
    </location>
</feature>
<reference evidence="4" key="1">
    <citation type="journal article" date="2012" name="J. Bacteriol.">
        <title>Draft Genome Sequence of Fusobacterium nucleatum ChDC F128, Isolated from a Periodontitis Lesion.</title>
        <authorList>
            <person name="Park S.N."/>
            <person name="Kong S.W."/>
            <person name="Kim H.S."/>
            <person name="Park M.S."/>
            <person name="Lee J.W."/>
            <person name="Cho E."/>
            <person name="Lim Y.K."/>
            <person name="Choi M.H."/>
            <person name="Chang Y.H."/>
            <person name="Shin J.H."/>
            <person name="Park H.S."/>
            <person name="Choi S.H."/>
            <person name="Kook J.K."/>
        </authorList>
    </citation>
    <scope>NUCLEOTIDE SEQUENCE [LARGE SCALE GENOMIC DNA]</scope>
    <source>
        <strain evidence="4">ChDC F128</strain>
    </source>
</reference>
<evidence type="ECO:0000256" key="2">
    <source>
        <dbReference type="SAM" id="MobiDB-lite"/>
    </source>
</evidence>
<protein>
    <submittedName>
        <fullName evidence="3">Uncharacterized protein</fullName>
    </submittedName>
</protein>
<feature type="region of interest" description="Disordered" evidence="2">
    <location>
        <begin position="76"/>
        <end position="102"/>
    </location>
</feature>
<dbReference type="EMBL" id="ALVD01000014">
    <property type="protein sequence ID" value="EJU06732.1"/>
    <property type="molecule type" value="Genomic_DNA"/>
</dbReference>
<organism evidence="3 4">
    <name type="scientific">Fusobacterium hwasookii ChDC F128</name>
    <dbReference type="NCBI Taxonomy" id="1216362"/>
    <lineage>
        <taxon>Bacteria</taxon>
        <taxon>Fusobacteriati</taxon>
        <taxon>Fusobacteriota</taxon>
        <taxon>Fusobacteriia</taxon>
        <taxon>Fusobacteriales</taxon>
        <taxon>Fusobacteriaceae</taxon>
        <taxon>Fusobacterium</taxon>
    </lineage>
</organism>
<comment type="caution">
    <text evidence="3">The sequence shown here is derived from an EMBL/GenBank/DDBJ whole genome shotgun (WGS) entry which is preliminary data.</text>
</comment>
<evidence type="ECO:0000313" key="3">
    <source>
        <dbReference type="EMBL" id="EJU06732.1"/>
    </source>
</evidence>
<name>A0ABP2R1T1_9FUSO</name>
<evidence type="ECO:0000313" key="4">
    <source>
        <dbReference type="Proteomes" id="UP000004829"/>
    </source>
</evidence>
<accession>A0ABP2R1T1</accession>
<keyword evidence="1" id="KW-0175">Coiled coil</keyword>
<evidence type="ECO:0000256" key="1">
    <source>
        <dbReference type="SAM" id="Coils"/>
    </source>
</evidence>
<dbReference type="Proteomes" id="UP000004829">
    <property type="component" value="Unassembled WGS sequence"/>
</dbReference>
<dbReference type="RefSeq" id="WP_005919894.1">
    <property type="nucleotide sequence ID" value="NZ_ALVD01000014.1"/>
</dbReference>
<gene>
    <name evidence="3" type="ORF">B437_10972</name>
</gene>
<sequence length="102" mass="12013">MDNNDGKNLYDEMLEIFKNKNYDVKDFVETLEMDSIEKKLDEALNELKNKFKSGRINASNYKNKINRMLEIATEKLPKKRKKATNPVDETNPITENEEIENQ</sequence>
<proteinExistence type="predicted"/>